<keyword evidence="4 14" id="KW-1134">Transmembrane beta strand</keyword>
<dbReference type="Gene3D" id="2.40.170.20">
    <property type="entry name" value="TonB-dependent receptor, beta-barrel domain"/>
    <property type="match status" value="1"/>
</dbReference>
<keyword evidence="9" id="KW-0406">Ion transport</keyword>
<feature type="signal peptide" evidence="16">
    <location>
        <begin position="1"/>
        <end position="45"/>
    </location>
</feature>
<keyword evidence="10 15" id="KW-0798">TonB box</keyword>
<dbReference type="Pfam" id="PF00593">
    <property type="entry name" value="TonB_dep_Rec_b-barrel"/>
    <property type="match status" value="1"/>
</dbReference>
<feature type="domain" description="TonB-dependent receptor-like beta-barrel" evidence="17">
    <location>
        <begin position="268"/>
        <end position="706"/>
    </location>
</feature>
<accession>A0A1M7CUU1</accession>
<organism evidence="20 21">
    <name type="scientific">Halomonas cupida</name>
    <dbReference type="NCBI Taxonomy" id="44933"/>
    <lineage>
        <taxon>Bacteria</taxon>
        <taxon>Pseudomonadati</taxon>
        <taxon>Pseudomonadota</taxon>
        <taxon>Gammaproteobacteria</taxon>
        <taxon>Oceanospirillales</taxon>
        <taxon>Halomonadaceae</taxon>
        <taxon>Halomonas</taxon>
    </lineage>
</organism>
<dbReference type="GO" id="GO:0038023">
    <property type="term" value="F:signaling receptor activity"/>
    <property type="evidence" value="ECO:0007669"/>
    <property type="project" value="InterPro"/>
</dbReference>
<evidence type="ECO:0000256" key="13">
    <source>
        <dbReference type="ARBA" id="ARBA00023237"/>
    </source>
</evidence>
<dbReference type="InterPro" id="IPR037066">
    <property type="entry name" value="Plug_dom_sf"/>
</dbReference>
<dbReference type="EMBL" id="BJXU01000172">
    <property type="protein sequence ID" value="GEN25888.1"/>
    <property type="molecule type" value="Genomic_DNA"/>
</dbReference>
<dbReference type="PROSITE" id="PS52016">
    <property type="entry name" value="TONB_DEPENDENT_REC_3"/>
    <property type="match status" value="1"/>
</dbReference>
<evidence type="ECO:0000256" key="9">
    <source>
        <dbReference type="ARBA" id="ARBA00023065"/>
    </source>
</evidence>
<feature type="chain" id="PRO_5012252191" evidence="16">
    <location>
        <begin position="46"/>
        <end position="737"/>
    </location>
</feature>
<evidence type="ECO:0000256" key="12">
    <source>
        <dbReference type="ARBA" id="ARBA00023170"/>
    </source>
</evidence>
<evidence type="ECO:0000256" key="3">
    <source>
        <dbReference type="ARBA" id="ARBA00022448"/>
    </source>
</evidence>
<evidence type="ECO:0000256" key="14">
    <source>
        <dbReference type="PROSITE-ProRule" id="PRU01360"/>
    </source>
</evidence>
<keyword evidence="8" id="KW-0408">Iron</keyword>
<dbReference type="AlphaFoldDB" id="A0A1M7CUU1"/>
<dbReference type="OrthoDB" id="127311at2"/>
<keyword evidence="7 16" id="KW-0732">Signal</keyword>
<dbReference type="Proteomes" id="UP000321726">
    <property type="component" value="Unassembled WGS sequence"/>
</dbReference>
<dbReference type="SUPFAM" id="SSF56935">
    <property type="entry name" value="Porins"/>
    <property type="match status" value="1"/>
</dbReference>
<evidence type="ECO:0000256" key="7">
    <source>
        <dbReference type="ARBA" id="ARBA00022729"/>
    </source>
</evidence>
<evidence type="ECO:0000256" key="8">
    <source>
        <dbReference type="ARBA" id="ARBA00023004"/>
    </source>
</evidence>
<evidence type="ECO:0000259" key="18">
    <source>
        <dbReference type="Pfam" id="PF07715"/>
    </source>
</evidence>
<dbReference type="Proteomes" id="UP000184123">
    <property type="component" value="Unassembled WGS sequence"/>
</dbReference>
<dbReference type="EMBL" id="FRCA01000002">
    <property type="protein sequence ID" value="SHL70940.1"/>
    <property type="molecule type" value="Genomic_DNA"/>
</dbReference>
<evidence type="ECO:0000259" key="17">
    <source>
        <dbReference type="Pfam" id="PF00593"/>
    </source>
</evidence>
<dbReference type="PANTHER" id="PTHR32552:SF68">
    <property type="entry name" value="FERRICHROME OUTER MEMBRANE TRANSPORTER_PHAGE RECEPTOR"/>
    <property type="match status" value="1"/>
</dbReference>
<evidence type="ECO:0000256" key="11">
    <source>
        <dbReference type="ARBA" id="ARBA00023136"/>
    </source>
</evidence>
<sequence>MLPNRLPFSLKPLALTFRPSRNRPSLPWTIAAALIAAVVSSSALAQDQQDANSRNINTQNNSAQDTTLTTMTVVGDAATKTDTPMNEVPQATSTVTFEEYDQRGARTVQRALNYTPGAYTNQVGASNRYDYIVLRGFSDGSVNNTFLDGMKVMGDGAAFSSLTIDPWFLESIEVVKGPASVLYGRASPGGVVALTSRRPEFEDSGEIRLGFGTNNQREAAFDVTGALGEDKRVAYRLTGRGSAADTQFDHVEEESYFFAPQLTWDITDATSLNLYAYLSHQPEGGYHAGLPYEGTVSSHNGKHIDNTFYEGEDDYDKFERDQTLLGYEFEHRFGSGMTARQKLRYLEADVDMDQVYAYGWANDNELIRYFSGADEHLTALTVDNQFEWDVSTGDLDHLLLFGVDYQTRDNDVVWPSGAFPNIDAFNPSYGADPTAMYASTRERHEIDQTGIYLQDQMQWDRWHLTLGGRYDWVDIKNTDRDSDTASTLDDTQFSGRVGLLYAFDNGMSPYISYNTAFTPTSFVDANGDLLKPMEGEQYEAGLKYQPTGTRDHYSIALFHITQENVATKEQPTDDYRAIGEIESQGIELEARTQITDAFSLQAGYTFTDATYSKSDDPTEEGNEAIYSPRHMASAWGYYDFKGSDFKGGALAGLNAGLGVRYNADIQADRANTEKVPDYTLVDATLGYDFSNVGLQGVSARLNVNNLLDKDYVASCNSLEFCYFGAERSVEATVSYRF</sequence>
<dbReference type="InterPro" id="IPR000531">
    <property type="entry name" value="Beta-barrel_TonB"/>
</dbReference>
<dbReference type="GO" id="GO:0015891">
    <property type="term" value="P:siderophore transport"/>
    <property type="evidence" value="ECO:0007669"/>
    <property type="project" value="InterPro"/>
</dbReference>
<keyword evidence="13 14" id="KW-0998">Cell outer membrane</keyword>
<evidence type="ECO:0000256" key="10">
    <source>
        <dbReference type="ARBA" id="ARBA00023077"/>
    </source>
</evidence>
<evidence type="ECO:0000256" key="4">
    <source>
        <dbReference type="ARBA" id="ARBA00022452"/>
    </source>
</evidence>
<evidence type="ECO:0000313" key="21">
    <source>
        <dbReference type="Proteomes" id="UP000184123"/>
    </source>
</evidence>
<dbReference type="GO" id="GO:0009279">
    <property type="term" value="C:cell outer membrane"/>
    <property type="evidence" value="ECO:0007669"/>
    <property type="project" value="UniProtKB-SubCell"/>
</dbReference>
<proteinExistence type="inferred from homology"/>
<evidence type="ECO:0000256" key="5">
    <source>
        <dbReference type="ARBA" id="ARBA00022496"/>
    </source>
</evidence>
<evidence type="ECO:0000313" key="22">
    <source>
        <dbReference type="Proteomes" id="UP000321726"/>
    </source>
</evidence>
<protein>
    <submittedName>
        <fullName evidence="19">Ferrioxamine B receptor</fullName>
    </submittedName>
    <submittedName>
        <fullName evidence="20">Iron complex outermembrane recepter protein</fullName>
    </submittedName>
</protein>
<keyword evidence="5" id="KW-0410">Iron transport</keyword>
<keyword evidence="11 14" id="KW-0472">Membrane</keyword>
<keyword evidence="12 19" id="KW-0675">Receptor</keyword>
<evidence type="ECO:0000256" key="6">
    <source>
        <dbReference type="ARBA" id="ARBA00022692"/>
    </source>
</evidence>
<dbReference type="InterPro" id="IPR010105">
    <property type="entry name" value="TonB_sidphr_rcpt"/>
</dbReference>
<dbReference type="Gene3D" id="2.170.130.10">
    <property type="entry name" value="TonB-dependent receptor, plug domain"/>
    <property type="match status" value="1"/>
</dbReference>
<keyword evidence="22" id="KW-1185">Reference proteome</keyword>
<keyword evidence="3 14" id="KW-0813">Transport</keyword>
<evidence type="ECO:0000313" key="20">
    <source>
        <dbReference type="EMBL" id="SHL70940.1"/>
    </source>
</evidence>
<dbReference type="Pfam" id="PF07715">
    <property type="entry name" value="Plug"/>
    <property type="match status" value="1"/>
</dbReference>
<gene>
    <name evidence="19" type="ORF">HCU01_38370</name>
    <name evidence="20" type="ORF">SAMN05660971_01247</name>
</gene>
<evidence type="ECO:0000313" key="19">
    <source>
        <dbReference type="EMBL" id="GEN25888.1"/>
    </source>
</evidence>
<evidence type="ECO:0000256" key="16">
    <source>
        <dbReference type="SAM" id="SignalP"/>
    </source>
</evidence>
<dbReference type="STRING" id="44933.SAMN05660971_01247"/>
<reference evidence="19 22" key="2">
    <citation type="submission" date="2019-07" db="EMBL/GenBank/DDBJ databases">
        <title>Whole genome shotgun sequence of Halomonas cupida NBRC 102219.</title>
        <authorList>
            <person name="Hosoyama A."/>
            <person name="Uohara A."/>
            <person name="Ohji S."/>
            <person name="Ichikawa N."/>
        </authorList>
    </citation>
    <scope>NUCLEOTIDE SEQUENCE [LARGE SCALE GENOMIC DNA]</scope>
    <source>
        <strain evidence="19 22">NBRC 102219</strain>
    </source>
</reference>
<dbReference type="FunFam" id="2.170.130.10:FF:000001">
    <property type="entry name" value="Catecholate siderophore TonB-dependent receptor"/>
    <property type="match status" value="1"/>
</dbReference>
<comment type="similarity">
    <text evidence="2 14 15">Belongs to the TonB-dependent receptor family.</text>
</comment>
<evidence type="ECO:0000256" key="15">
    <source>
        <dbReference type="RuleBase" id="RU003357"/>
    </source>
</evidence>
<comment type="subcellular location">
    <subcellularLocation>
        <location evidence="1 14">Cell outer membrane</location>
        <topology evidence="1 14">Multi-pass membrane protein</topology>
    </subcellularLocation>
</comment>
<dbReference type="NCBIfam" id="TIGR01783">
    <property type="entry name" value="TonB-siderophor"/>
    <property type="match status" value="1"/>
</dbReference>
<feature type="domain" description="TonB-dependent receptor plug" evidence="18">
    <location>
        <begin position="86"/>
        <end position="191"/>
    </location>
</feature>
<dbReference type="InterPro" id="IPR012910">
    <property type="entry name" value="Plug_dom"/>
</dbReference>
<keyword evidence="6 14" id="KW-0812">Transmembrane</keyword>
<dbReference type="InterPro" id="IPR039426">
    <property type="entry name" value="TonB-dep_rcpt-like"/>
</dbReference>
<evidence type="ECO:0000256" key="1">
    <source>
        <dbReference type="ARBA" id="ARBA00004571"/>
    </source>
</evidence>
<evidence type="ECO:0000256" key="2">
    <source>
        <dbReference type="ARBA" id="ARBA00009810"/>
    </source>
</evidence>
<dbReference type="PANTHER" id="PTHR32552">
    <property type="entry name" value="FERRICHROME IRON RECEPTOR-RELATED"/>
    <property type="match status" value="1"/>
</dbReference>
<dbReference type="CDD" id="cd01347">
    <property type="entry name" value="ligand_gated_channel"/>
    <property type="match status" value="1"/>
</dbReference>
<name>A0A1M7CUU1_9GAMM</name>
<reference evidence="20 21" key="1">
    <citation type="submission" date="2016-11" db="EMBL/GenBank/DDBJ databases">
        <authorList>
            <person name="Jaros S."/>
            <person name="Januszkiewicz K."/>
            <person name="Wedrychowicz H."/>
        </authorList>
    </citation>
    <scope>NUCLEOTIDE SEQUENCE [LARGE SCALE GENOMIC DNA]</scope>
    <source>
        <strain evidence="20 21">DSM 4740</strain>
    </source>
</reference>
<dbReference type="InterPro" id="IPR036942">
    <property type="entry name" value="Beta-barrel_TonB_sf"/>
</dbReference>
<dbReference type="GO" id="GO:0015344">
    <property type="term" value="F:siderophore uptake transmembrane transporter activity"/>
    <property type="evidence" value="ECO:0007669"/>
    <property type="project" value="TreeGrafter"/>
</dbReference>